<dbReference type="Proteomes" id="UP000184543">
    <property type="component" value="Unassembled WGS sequence"/>
</dbReference>
<dbReference type="EMBL" id="FQYU01000018">
    <property type="protein sequence ID" value="SHK03044.1"/>
    <property type="molecule type" value="Genomic_DNA"/>
</dbReference>
<name>A0A1M6P524_9FLAO</name>
<protein>
    <submittedName>
        <fullName evidence="1">Uncharacterized protein</fullName>
    </submittedName>
</protein>
<keyword evidence="2" id="KW-1185">Reference proteome</keyword>
<accession>A0A1M6P524</accession>
<organism evidence="1 2">
    <name type="scientific">Pseudozobellia thermophila</name>
    <dbReference type="NCBI Taxonomy" id="192903"/>
    <lineage>
        <taxon>Bacteria</taxon>
        <taxon>Pseudomonadati</taxon>
        <taxon>Bacteroidota</taxon>
        <taxon>Flavobacteriia</taxon>
        <taxon>Flavobacteriales</taxon>
        <taxon>Flavobacteriaceae</taxon>
        <taxon>Pseudozobellia</taxon>
    </lineage>
</organism>
<reference evidence="2" key="1">
    <citation type="submission" date="2016-11" db="EMBL/GenBank/DDBJ databases">
        <authorList>
            <person name="Varghese N."/>
            <person name="Submissions S."/>
        </authorList>
    </citation>
    <scope>NUCLEOTIDE SEQUENCE [LARGE SCALE GENOMIC DNA]</scope>
    <source>
        <strain evidence="2">DSM 19858</strain>
    </source>
</reference>
<dbReference type="STRING" id="192903.SAMN04488513_11814"/>
<evidence type="ECO:0000313" key="2">
    <source>
        <dbReference type="Proteomes" id="UP000184543"/>
    </source>
</evidence>
<evidence type="ECO:0000313" key="1">
    <source>
        <dbReference type="EMBL" id="SHK03044.1"/>
    </source>
</evidence>
<sequence length="125" mass="14696">MVTGGTEQGNNVGKAIEILKEEFMQKEVSKDTQFRNLTPREKEYFLTHPNQDSLGLKKGVDTLYRFKRVRPVVEPFNDELYYVGVQEMRDTILKKKILKKAQDLISKENKKNQERAEEIFHKGDY</sequence>
<dbReference type="AlphaFoldDB" id="A0A1M6P524"/>
<proteinExistence type="predicted"/>
<gene>
    <name evidence="1" type="ORF">SAMN04488513_11814</name>
</gene>